<comment type="subcellular location">
    <subcellularLocation>
        <location evidence="2">Mitochondrion inner membrane</location>
        <topology evidence="2">Single-pass membrane protein</topology>
    </subcellularLocation>
</comment>
<dbReference type="InterPro" id="IPR050074">
    <property type="entry name" value="DHO_dehydrogenase"/>
</dbReference>
<feature type="domain" description="Dihydroorotate dehydrogenase catalytic" evidence="17">
    <location>
        <begin position="78"/>
        <end position="375"/>
    </location>
</feature>
<evidence type="ECO:0000256" key="15">
    <source>
        <dbReference type="ARBA" id="ARBA00023136"/>
    </source>
</evidence>
<dbReference type="InterPro" id="IPR013785">
    <property type="entry name" value="Aldolase_TIM"/>
</dbReference>
<dbReference type="NCBIfam" id="TIGR01036">
    <property type="entry name" value="pyrD_sub2"/>
    <property type="match status" value="1"/>
</dbReference>
<evidence type="ECO:0000259" key="17">
    <source>
        <dbReference type="Pfam" id="PF01180"/>
    </source>
</evidence>
<comment type="similarity">
    <text evidence="4">Belongs to the dihydroorotate dehydrogenase family. Type 2 subfamily.</text>
</comment>
<dbReference type="PANTHER" id="PTHR48109">
    <property type="entry name" value="DIHYDROOROTATE DEHYDROGENASE (QUINONE), MITOCHONDRIAL-RELATED"/>
    <property type="match status" value="1"/>
</dbReference>
<protein>
    <recommendedName>
        <fullName evidence="6">Dihydroorotate dehydrogenase (quinone), mitochondrial</fullName>
        <ecNumber evidence="5">1.3.5.2</ecNumber>
    </recommendedName>
</protein>
<keyword evidence="8" id="KW-0288">FMN</keyword>
<dbReference type="InterPro" id="IPR005720">
    <property type="entry name" value="Dihydroorotate_DH_cat"/>
</dbReference>
<evidence type="ECO:0000313" key="19">
    <source>
        <dbReference type="Proteomes" id="UP001054945"/>
    </source>
</evidence>
<keyword evidence="9" id="KW-0812">Transmembrane</keyword>
<dbReference type="Pfam" id="PF01180">
    <property type="entry name" value="DHO_dh"/>
    <property type="match status" value="1"/>
</dbReference>
<keyword evidence="7" id="KW-0285">Flavoprotein</keyword>
<evidence type="ECO:0000256" key="9">
    <source>
        <dbReference type="ARBA" id="ARBA00022692"/>
    </source>
</evidence>
<dbReference type="GO" id="GO:0009220">
    <property type="term" value="P:pyrimidine ribonucleotide biosynthetic process"/>
    <property type="evidence" value="ECO:0007669"/>
    <property type="project" value="TreeGrafter"/>
</dbReference>
<evidence type="ECO:0000256" key="14">
    <source>
        <dbReference type="ARBA" id="ARBA00023128"/>
    </source>
</evidence>
<evidence type="ECO:0000256" key="2">
    <source>
        <dbReference type="ARBA" id="ARBA00004434"/>
    </source>
</evidence>
<evidence type="ECO:0000256" key="4">
    <source>
        <dbReference type="ARBA" id="ARBA00005359"/>
    </source>
</evidence>
<evidence type="ECO:0000256" key="16">
    <source>
        <dbReference type="ARBA" id="ARBA00048639"/>
    </source>
</evidence>
<dbReference type="AlphaFoldDB" id="A0AAV4PCA9"/>
<keyword evidence="14" id="KW-0496">Mitochondrion</keyword>
<gene>
    <name evidence="18" type="primary">DHODH</name>
    <name evidence="18" type="ORF">CEXT_265841</name>
</gene>
<dbReference type="InterPro" id="IPR005719">
    <property type="entry name" value="Dihydroorotate_DH_2"/>
</dbReference>
<organism evidence="18 19">
    <name type="scientific">Caerostris extrusa</name>
    <name type="common">Bark spider</name>
    <name type="synonym">Caerostris bankana</name>
    <dbReference type="NCBI Taxonomy" id="172846"/>
    <lineage>
        <taxon>Eukaryota</taxon>
        <taxon>Metazoa</taxon>
        <taxon>Ecdysozoa</taxon>
        <taxon>Arthropoda</taxon>
        <taxon>Chelicerata</taxon>
        <taxon>Arachnida</taxon>
        <taxon>Araneae</taxon>
        <taxon>Araneomorphae</taxon>
        <taxon>Entelegynae</taxon>
        <taxon>Araneoidea</taxon>
        <taxon>Araneidae</taxon>
        <taxon>Caerostris</taxon>
    </lineage>
</organism>
<dbReference type="NCBIfam" id="NF003652">
    <property type="entry name" value="PRK05286.2-5"/>
    <property type="match status" value="1"/>
</dbReference>
<evidence type="ECO:0000256" key="8">
    <source>
        <dbReference type="ARBA" id="ARBA00022643"/>
    </source>
</evidence>
<name>A0AAV4PCA9_CAEEX</name>
<evidence type="ECO:0000256" key="13">
    <source>
        <dbReference type="ARBA" id="ARBA00023002"/>
    </source>
</evidence>
<accession>A0AAV4PCA9</accession>
<keyword evidence="12" id="KW-1133">Transmembrane helix</keyword>
<evidence type="ECO:0000256" key="1">
    <source>
        <dbReference type="ARBA" id="ARBA00001917"/>
    </source>
</evidence>
<keyword evidence="10" id="KW-0999">Mitochondrion inner membrane</keyword>
<dbReference type="CDD" id="cd04738">
    <property type="entry name" value="DHOD_2_like"/>
    <property type="match status" value="1"/>
</dbReference>
<evidence type="ECO:0000256" key="5">
    <source>
        <dbReference type="ARBA" id="ARBA00012791"/>
    </source>
</evidence>
<dbReference type="GO" id="GO:0005743">
    <property type="term" value="C:mitochondrial inner membrane"/>
    <property type="evidence" value="ECO:0007669"/>
    <property type="project" value="UniProtKB-SubCell"/>
</dbReference>
<dbReference type="PANTHER" id="PTHR48109:SF4">
    <property type="entry name" value="DIHYDROOROTATE DEHYDROGENASE (QUINONE), MITOCHONDRIAL"/>
    <property type="match status" value="1"/>
</dbReference>
<evidence type="ECO:0000256" key="3">
    <source>
        <dbReference type="ARBA" id="ARBA00005161"/>
    </source>
</evidence>
<dbReference type="EMBL" id="BPLR01004264">
    <property type="protein sequence ID" value="GIX93539.1"/>
    <property type="molecule type" value="Genomic_DNA"/>
</dbReference>
<dbReference type="NCBIfam" id="NF003645">
    <property type="entry name" value="PRK05286.1-2"/>
    <property type="match status" value="1"/>
</dbReference>
<proteinExistence type="inferred from homology"/>
<keyword evidence="13" id="KW-0560">Oxidoreductase</keyword>
<comment type="catalytic activity">
    <reaction evidence="16">
        <text>(S)-dihydroorotate + a quinone = orotate + a quinol</text>
        <dbReference type="Rhea" id="RHEA:30187"/>
        <dbReference type="ChEBI" id="CHEBI:24646"/>
        <dbReference type="ChEBI" id="CHEBI:30839"/>
        <dbReference type="ChEBI" id="CHEBI:30864"/>
        <dbReference type="ChEBI" id="CHEBI:132124"/>
        <dbReference type="EC" id="1.3.5.2"/>
    </reaction>
</comment>
<dbReference type="FunFam" id="3.20.20.70:FF:000066">
    <property type="entry name" value="Dihydroorotate dehydrogenase (quinone), mitochondrial"/>
    <property type="match status" value="1"/>
</dbReference>
<dbReference type="SUPFAM" id="SSF51395">
    <property type="entry name" value="FMN-linked oxidoreductases"/>
    <property type="match status" value="1"/>
</dbReference>
<evidence type="ECO:0000313" key="18">
    <source>
        <dbReference type="EMBL" id="GIX93539.1"/>
    </source>
</evidence>
<dbReference type="Proteomes" id="UP001054945">
    <property type="component" value="Unassembled WGS sequence"/>
</dbReference>
<keyword evidence="11" id="KW-0809">Transit peptide</keyword>
<dbReference type="Gene3D" id="3.20.20.70">
    <property type="entry name" value="Aldolase class I"/>
    <property type="match status" value="1"/>
</dbReference>
<evidence type="ECO:0000256" key="12">
    <source>
        <dbReference type="ARBA" id="ARBA00022989"/>
    </source>
</evidence>
<evidence type="ECO:0000256" key="11">
    <source>
        <dbReference type="ARBA" id="ARBA00022946"/>
    </source>
</evidence>
<dbReference type="InterPro" id="IPR001295">
    <property type="entry name" value="Dihydroorotate_DH_CS"/>
</dbReference>
<dbReference type="GO" id="GO:0106430">
    <property type="term" value="F:dihydroorotate dehydrogenase (quinone) activity"/>
    <property type="evidence" value="ECO:0007669"/>
    <property type="project" value="UniProtKB-EC"/>
</dbReference>
<evidence type="ECO:0000256" key="7">
    <source>
        <dbReference type="ARBA" id="ARBA00022630"/>
    </source>
</evidence>
<evidence type="ECO:0000256" key="10">
    <source>
        <dbReference type="ARBA" id="ARBA00022792"/>
    </source>
</evidence>
<evidence type="ECO:0000256" key="6">
    <source>
        <dbReference type="ARBA" id="ARBA00017599"/>
    </source>
</evidence>
<dbReference type="EC" id="1.3.5.2" evidence="5"/>
<comment type="cofactor">
    <cofactor evidence="1">
        <name>FMN</name>
        <dbReference type="ChEBI" id="CHEBI:58210"/>
    </cofactor>
</comment>
<keyword evidence="19" id="KW-1185">Reference proteome</keyword>
<comment type="caution">
    <text evidence="18">The sequence shown here is derived from an EMBL/GenBank/DDBJ whole genome shotgun (WGS) entry which is preliminary data.</text>
</comment>
<comment type="pathway">
    <text evidence="3">Pyrimidine metabolism; UMP biosynthesis via de novo pathway; orotate from (S)-dihydroorotate (quinone route): step 1/1.</text>
</comment>
<reference evidence="18 19" key="1">
    <citation type="submission" date="2021-06" db="EMBL/GenBank/DDBJ databases">
        <title>Caerostris extrusa draft genome.</title>
        <authorList>
            <person name="Kono N."/>
            <person name="Arakawa K."/>
        </authorList>
    </citation>
    <scope>NUCLEOTIDE SEQUENCE [LARGE SCALE GENOMIC DNA]</scope>
</reference>
<keyword evidence="15" id="KW-0472">Membrane</keyword>
<dbReference type="GO" id="GO:0006207">
    <property type="term" value="P:'de novo' pyrimidine nucleobase biosynthetic process"/>
    <property type="evidence" value="ECO:0007669"/>
    <property type="project" value="InterPro"/>
</dbReference>
<dbReference type="PROSITE" id="PS00911">
    <property type="entry name" value="DHODEHASE_1"/>
    <property type="match status" value="1"/>
</dbReference>
<sequence>MSQKVLWKKLKSLAILAAGGTTTFAAISLYQGNEKFYKNIAMPTLHFLFSPETSQSIGVFAAKWALIPKCKVDDGPLLKTSLLGLEFSNPIGIAAGLDKDAQAPSGLFRCGIGFLEVGTVTPLPQSGNPKPRMFILPEDKAVINRCGFNSKGHECVKKHLMVREQRGILGVNLGKNKNSISAEDDYIKGINEFSYTADYLTINVSSPNTPGLRALQKRKELENLLDKILEAREKMHKKLPILLKISPDLTDDERKDIAQVVLRKGKEIDGLIVTNTTISRPESLTGKHKNETGGLSGNPLKQLSTQAIQDMYKLTKVKFLTFCQIPIVGVGGVSCGKDAYEKIKAGASLVQLYTALSYEGPPIIGKIKRELKELLIADKYNNVADAVGADHR</sequence>